<dbReference type="AlphaFoldDB" id="A2CDB6"/>
<name>A2CDB6_PROM3</name>
<dbReference type="PANTHER" id="PTHR43643">
    <property type="entry name" value="HISTIDINOL-PHOSPHATE AMINOTRANSFERASE 2"/>
    <property type="match status" value="1"/>
</dbReference>
<dbReference type="PROSITE" id="PS00105">
    <property type="entry name" value="AA_TRANSFER_CLASS_1"/>
    <property type="match status" value="1"/>
</dbReference>
<evidence type="ECO:0000256" key="4">
    <source>
        <dbReference type="RuleBase" id="RU000481"/>
    </source>
</evidence>
<evidence type="ECO:0000313" key="6">
    <source>
        <dbReference type="EMBL" id="ABM79476.1"/>
    </source>
</evidence>
<evidence type="ECO:0000256" key="3">
    <source>
        <dbReference type="ARBA" id="ARBA00022898"/>
    </source>
</evidence>
<protein>
    <recommendedName>
        <fullName evidence="4">Aminotransferase</fullName>
        <ecNumber evidence="4">2.6.1.-</ecNumber>
    </recommendedName>
</protein>
<gene>
    <name evidence="6" type="ordered locus">P9303_27461</name>
</gene>
<evidence type="ECO:0000313" key="7">
    <source>
        <dbReference type="Proteomes" id="UP000002274"/>
    </source>
</evidence>
<keyword evidence="2 4" id="KW-0808">Transferase</keyword>
<dbReference type="Gene3D" id="3.90.1150.10">
    <property type="entry name" value="Aspartate Aminotransferase, domain 1"/>
    <property type="match status" value="1"/>
</dbReference>
<comment type="cofactor">
    <cofactor evidence="4">
        <name>pyridoxal 5'-phosphate</name>
        <dbReference type="ChEBI" id="CHEBI:597326"/>
    </cofactor>
</comment>
<evidence type="ECO:0000259" key="5">
    <source>
        <dbReference type="Pfam" id="PF00155"/>
    </source>
</evidence>
<dbReference type="InterPro" id="IPR015424">
    <property type="entry name" value="PyrdxlP-dep_Trfase"/>
</dbReference>
<dbReference type="InterPro" id="IPR015421">
    <property type="entry name" value="PyrdxlP-dep_Trfase_major"/>
</dbReference>
<dbReference type="InterPro" id="IPR004838">
    <property type="entry name" value="NHTrfase_class1_PyrdxlP-BS"/>
</dbReference>
<dbReference type="KEGG" id="pmf:P9303_27461"/>
<dbReference type="Proteomes" id="UP000002274">
    <property type="component" value="Chromosome"/>
</dbReference>
<sequence length="377" mass="40916">MGSSPARMSSGAPAPRVEVECLKAYSAPLEGRRGLLRLDFNENTIGPSPRVLEALRAIPADQIAVYPEYDGLREAVVANLSNRDQGRPGLTQPLSPSQIGLFNGVDAAIHAIFHAYGDRGDQLLTTSPTFGYYTPCAQMQGMEILAIPYEGSDFCFPLEAIRKRVLEQKPRLLVLCNPNNPTGTRLAPEQIQQLAIAAPETLVVVDELYEAFTGDSVLPQADFSVTPNLLVLRSLAKTAGLAGLRMGFAIGSADVIDRVSRVTGPYDINSFAVTAAFAALDDQAYVDAYVADVLKARDWISARLEASGLPYHLDGGNYLLIWPQQQPAEVEAALRKRGILVRLMTGKPLIDGSLRVSIGTIEQMQQFWENFAAIESV</sequence>
<comment type="similarity">
    <text evidence="4">Belongs to the class-I pyridoxal-phosphate-dependent aminotransferase family.</text>
</comment>
<evidence type="ECO:0000256" key="2">
    <source>
        <dbReference type="ARBA" id="ARBA00022679"/>
    </source>
</evidence>
<dbReference type="GO" id="GO:0030170">
    <property type="term" value="F:pyridoxal phosphate binding"/>
    <property type="evidence" value="ECO:0007669"/>
    <property type="project" value="InterPro"/>
</dbReference>
<dbReference type="Gene3D" id="3.40.640.10">
    <property type="entry name" value="Type I PLP-dependent aspartate aminotransferase-like (Major domain)"/>
    <property type="match status" value="1"/>
</dbReference>
<dbReference type="EMBL" id="CP000554">
    <property type="protein sequence ID" value="ABM79476.1"/>
    <property type="molecule type" value="Genomic_DNA"/>
</dbReference>
<feature type="domain" description="Aminotransferase class I/classII large" evidence="5">
    <location>
        <begin position="35"/>
        <end position="369"/>
    </location>
</feature>
<proteinExistence type="inferred from homology"/>
<dbReference type="SUPFAM" id="SSF53383">
    <property type="entry name" value="PLP-dependent transferases"/>
    <property type="match status" value="1"/>
</dbReference>
<dbReference type="InterPro" id="IPR050106">
    <property type="entry name" value="HistidinolP_aminotransfase"/>
</dbReference>
<keyword evidence="3" id="KW-0663">Pyridoxal phosphate</keyword>
<reference evidence="6 7" key="1">
    <citation type="journal article" date="2007" name="PLoS Genet.">
        <title>Patterns and implications of gene gain and loss in the evolution of Prochlorococcus.</title>
        <authorList>
            <person name="Kettler G.C."/>
            <person name="Martiny A.C."/>
            <person name="Huang K."/>
            <person name="Zucker J."/>
            <person name="Coleman M.L."/>
            <person name="Rodrigue S."/>
            <person name="Chen F."/>
            <person name="Lapidus A."/>
            <person name="Ferriera S."/>
            <person name="Johnson J."/>
            <person name="Steglich C."/>
            <person name="Church G.M."/>
            <person name="Richardson P."/>
            <person name="Chisholm S.W."/>
        </authorList>
    </citation>
    <scope>NUCLEOTIDE SEQUENCE [LARGE SCALE GENOMIC DNA]</scope>
    <source>
        <strain evidence="6 7">MIT 9303</strain>
    </source>
</reference>
<dbReference type="STRING" id="59922.P9303_27461"/>
<accession>A2CDB6</accession>
<dbReference type="BioCyc" id="PMAR59922:G1G80-2408-MONOMER"/>
<organism evidence="6 7">
    <name type="scientific">Prochlorococcus marinus (strain MIT 9303)</name>
    <dbReference type="NCBI Taxonomy" id="59922"/>
    <lineage>
        <taxon>Bacteria</taxon>
        <taxon>Bacillati</taxon>
        <taxon>Cyanobacteriota</taxon>
        <taxon>Cyanophyceae</taxon>
        <taxon>Synechococcales</taxon>
        <taxon>Prochlorococcaceae</taxon>
        <taxon>Prochlorococcus</taxon>
    </lineage>
</organism>
<dbReference type="GO" id="GO:0008483">
    <property type="term" value="F:transaminase activity"/>
    <property type="evidence" value="ECO:0007669"/>
    <property type="project" value="UniProtKB-KW"/>
</dbReference>
<keyword evidence="1 4" id="KW-0032">Aminotransferase</keyword>
<evidence type="ECO:0000256" key="1">
    <source>
        <dbReference type="ARBA" id="ARBA00022576"/>
    </source>
</evidence>
<dbReference type="PANTHER" id="PTHR43643:SF3">
    <property type="entry name" value="HISTIDINOL-PHOSPHATE AMINOTRANSFERASE"/>
    <property type="match status" value="1"/>
</dbReference>
<dbReference type="RefSeq" id="WP_011827319.1">
    <property type="nucleotide sequence ID" value="NC_008820.1"/>
</dbReference>
<dbReference type="Pfam" id="PF00155">
    <property type="entry name" value="Aminotran_1_2"/>
    <property type="match status" value="1"/>
</dbReference>
<dbReference type="InterPro" id="IPR004839">
    <property type="entry name" value="Aminotransferase_I/II_large"/>
</dbReference>
<dbReference type="HOGENOM" id="CLU_017584_3_3_3"/>
<dbReference type="InterPro" id="IPR015422">
    <property type="entry name" value="PyrdxlP-dep_Trfase_small"/>
</dbReference>
<dbReference type="CDD" id="cd00609">
    <property type="entry name" value="AAT_like"/>
    <property type="match status" value="1"/>
</dbReference>
<dbReference type="EC" id="2.6.1.-" evidence="4"/>